<keyword evidence="1" id="KW-0472">Membrane</keyword>
<proteinExistence type="predicted"/>
<evidence type="ECO:0000256" key="1">
    <source>
        <dbReference type="SAM" id="Phobius"/>
    </source>
</evidence>
<dbReference type="Pfam" id="PF03929">
    <property type="entry name" value="PepSY_TM"/>
    <property type="match status" value="1"/>
</dbReference>
<feature type="transmembrane region" description="Helical" evidence="1">
    <location>
        <begin position="163"/>
        <end position="184"/>
    </location>
</feature>
<dbReference type="AlphaFoldDB" id="A0A7K1TIH4"/>
<reference evidence="2 3" key="1">
    <citation type="submission" date="2019-12" db="EMBL/GenBank/DDBJ databases">
        <title>Hymenobacter sp. HMF4947 Genome sequencing and assembly.</title>
        <authorList>
            <person name="Kang H."/>
            <person name="Cha I."/>
            <person name="Kim H."/>
            <person name="Joh K."/>
        </authorList>
    </citation>
    <scope>NUCLEOTIDE SEQUENCE [LARGE SCALE GENOMIC DNA]</scope>
    <source>
        <strain evidence="2 3">HMF4947</strain>
    </source>
</reference>
<protein>
    <submittedName>
        <fullName evidence="2">PepSY domain-containing protein</fullName>
    </submittedName>
</protein>
<dbReference type="Proteomes" id="UP000441336">
    <property type="component" value="Unassembled WGS sequence"/>
</dbReference>
<keyword evidence="1" id="KW-1133">Transmembrane helix</keyword>
<organism evidence="2 3">
    <name type="scientific">Hymenobacter ginkgonis</name>
    <dbReference type="NCBI Taxonomy" id="2682976"/>
    <lineage>
        <taxon>Bacteria</taxon>
        <taxon>Pseudomonadati</taxon>
        <taxon>Bacteroidota</taxon>
        <taxon>Cytophagia</taxon>
        <taxon>Cytophagales</taxon>
        <taxon>Hymenobacteraceae</taxon>
        <taxon>Hymenobacter</taxon>
    </lineage>
</organism>
<feature type="transmembrane region" description="Helical" evidence="1">
    <location>
        <begin position="214"/>
        <end position="234"/>
    </location>
</feature>
<comment type="caution">
    <text evidence="2">The sequence shown here is derived from an EMBL/GenBank/DDBJ whole genome shotgun (WGS) entry which is preliminary data.</text>
</comment>
<sequence length="398" mass="44261">MLLAGWHDSFLFVRSIFSLDSPRMTFKKAIGKLHLWLGLGSGLVVFIVSLTGAIFTFQDEIRDAAQPWRLVAAPAAAVPLPPSRLQAAVVASHAGATPSWTTYYAPDRSATVYFSDKAGGSYLASLNPYTGQVLHEQDMRTDFFTIVQALHMYLLIPNPWGEWVVGIAVAIFLVMLVTGLVLWWPKRKQERKQRLTIKWGAKWRRLNYDLHQVLGFYIAAGAFIIALTGLFMSFGSWMQAASLVANAGHHYPLEEAPPKVDTLAAAVAPAQPLIDVAYQQVRRQSPTAAMVLVGPATDRKQPLYCLTYQKALHYYHRDEYYFHPVSGQLLRALPHATKSNGKKLGDLNYDLHTGQILGLGGKIIAFLVSLLSASLPVTGTLLWWGRRHKQPKRQLVTS</sequence>
<dbReference type="EMBL" id="WQKZ01000004">
    <property type="protein sequence ID" value="MVN77971.1"/>
    <property type="molecule type" value="Genomic_DNA"/>
</dbReference>
<feature type="transmembrane region" description="Helical" evidence="1">
    <location>
        <begin position="33"/>
        <end position="57"/>
    </location>
</feature>
<feature type="transmembrane region" description="Helical" evidence="1">
    <location>
        <begin position="363"/>
        <end position="384"/>
    </location>
</feature>
<keyword evidence="3" id="KW-1185">Reference proteome</keyword>
<name>A0A7K1TIH4_9BACT</name>
<dbReference type="PANTHER" id="PTHR34219:SF3">
    <property type="entry name" value="BLL7967 PROTEIN"/>
    <property type="match status" value="1"/>
</dbReference>
<gene>
    <name evidence="2" type="ORF">GO988_16700</name>
</gene>
<evidence type="ECO:0000313" key="3">
    <source>
        <dbReference type="Proteomes" id="UP000441336"/>
    </source>
</evidence>
<dbReference type="PANTHER" id="PTHR34219">
    <property type="entry name" value="IRON-REGULATED INNER MEMBRANE PROTEIN-RELATED"/>
    <property type="match status" value="1"/>
</dbReference>
<accession>A0A7K1TIH4</accession>
<dbReference type="InterPro" id="IPR005625">
    <property type="entry name" value="PepSY-ass_TM"/>
</dbReference>
<evidence type="ECO:0000313" key="2">
    <source>
        <dbReference type="EMBL" id="MVN77971.1"/>
    </source>
</evidence>
<keyword evidence="1" id="KW-0812">Transmembrane</keyword>